<evidence type="ECO:0000313" key="4">
    <source>
        <dbReference type="EMBL" id="EGO26298.1"/>
    </source>
</evidence>
<dbReference type="PANTHER" id="PTHR40465">
    <property type="entry name" value="CHROMOSOME 1, WHOLE GENOME SHOTGUN SEQUENCE"/>
    <property type="match status" value="1"/>
</dbReference>
<keyword evidence="2" id="KW-0472">Membrane</keyword>
<feature type="compositionally biased region" description="Polar residues" evidence="1">
    <location>
        <begin position="298"/>
        <end position="307"/>
    </location>
</feature>
<name>F8NRN2_SERL9</name>
<dbReference type="InterPro" id="IPR045339">
    <property type="entry name" value="DUF6534"/>
</dbReference>
<dbReference type="EMBL" id="GL945432">
    <property type="protein sequence ID" value="EGO26298.1"/>
    <property type="molecule type" value="Genomic_DNA"/>
</dbReference>
<sequence length="347" mass="38870">MSSIEWIDGPMLVGVFFNCILFGVMVMQVGSSRYQLKAFMYFQTYKADQTWIRWFVFYLIIAETVNTCCDMYLIYQPLVQEYNTSAAVTYFPMTPIVTVCVSTPVQIFTAWRISVVSQRKIMAIIISLCALLSFVGAFWVGVEVVTFKLFSQKASFRFNLPAVIWFTASVAADLLITVTLVLSLSARRTGYMFTNVSINRIIRMTIQTGLTTLLFAIADLLSFTISPQTAENFVWDFSISKLYTNALLSTLNARVGWGNLTSGDRDPENVLFGDSTTQTGSYPSRNSTSNAGARRRNITTSTASETVGSYELQPSSFRGDVHINIVKHTISDYTPELHDNAVQGYTQ</sequence>
<feature type="transmembrane region" description="Helical" evidence="2">
    <location>
        <begin position="87"/>
        <end position="109"/>
    </location>
</feature>
<feature type="transmembrane region" description="Helical" evidence="2">
    <location>
        <begin position="205"/>
        <end position="225"/>
    </location>
</feature>
<keyword evidence="2" id="KW-0812">Transmembrane</keyword>
<feature type="domain" description="DUF6534" evidence="3">
    <location>
        <begin position="169"/>
        <end position="254"/>
    </location>
</feature>
<protein>
    <recommendedName>
        <fullName evidence="3">DUF6534 domain-containing protein</fullName>
    </recommendedName>
</protein>
<dbReference type="AlphaFoldDB" id="F8NRN2"/>
<keyword evidence="2" id="KW-1133">Transmembrane helix</keyword>
<feature type="transmembrane region" description="Helical" evidence="2">
    <location>
        <begin position="121"/>
        <end position="142"/>
    </location>
</feature>
<evidence type="ECO:0000259" key="3">
    <source>
        <dbReference type="Pfam" id="PF20152"/>
    </source>
</evidence>
<reference evidence="4" key="1">
    <citation type="submission" date="2011-04" db="EMBL/GenBank/DDBJ databases">
        <title>Evolution of plant cell wall degrading machinery underlies the functional diversity of forest fungi.</title>
        <authorList>
            <consortium name="US DOE Joint Genome Institute (JGI-PGF)"/>
            <person name="Eastwood D.C."/>
            <person name="Floudas D."/>
            <person name="Binder M."/>
            <person name="Majcherczyk A."/>
            <person name="Schneider P."/>
            <person name="Aerts A."/>
            <person name="Asiegbu F.O."/>
            <person name="Baker S.E."/>
            <person name="Barry K."/>
            <person name="Bendiksby M."/>
            <person name="Blumentritt M."/>
            <person name="Coutinho P.M."/>
            <person name="Cullen D."/>
            <person name="Cullen D."/>
            <person name="Gathman A."/>
            <person name="Goodell B."/>
            <person name="Henrissat B."/>
            <person name="Ihrmark K."/>
            <person name="Kauserud H."/>
            <person name="Kohler A."/>
            <person name="LaButti K."/>
            <person name="Lapidus A."/>
            <person name="Lavin J.L."/>
            <person name="Lee Y.-H."/>
            <person name="Lindquist E."/>
            <person name="Lilly W."/>
            <person name="Lucas S."/>
            <person name="Morin E."/>
            <person name="Murat C."/>
            <person name="Oguiza J.A."/>
            <person name="Park J."/>
            <person name="Pisabarro A.G."/>
            <person name="Riley R."/>
            <person name="Rosling A."/>
            <person name="Salamov A."/>
            <person name="Schmidt O."/>
            <person name="Schmutz J."/>
            <person name="Skrede I."/>
            <person name="Stenlid J."/>
            <person name="Wiebenga A."/>
            <person name="Xie X."/>
            <person name="Kues U."/>
            <person name="Hibbett D.S."/>
            <person name="Hoffmeister D."/>
            <person name="Hogberg N."/>
            <person name="Martin F."/>
            <person name="Grigoriev I.V."/>
            <person name="Watkinson S.C."/>
        </authorList>
    </citation>
    <scope>NUCLEOTIDE SEQUENCE</scope>
    <source>
        <strain evidence="4">S7.9</strain>
    </source>
</reference>
<dbReference type="KEGG" id="sla:SERLADRAFT_407128"/>
<feature type="transmembrane region" description="Helical" evidence="2">
    <location>
        <begin position="162"/>
        <end position="184"/>
    </location>
</feature>
<organism>
    <name type="scientific">Serpula lacrymans var. lacrymans (strain S7.9)</name>
    <name type="common">Dry rot fungus</name>
    <dbReference type="NCBI Taxonomy" id="578457"/>
    <lineage>
        <taxon>Eukaryota</taxon>
        <taxon>Fungi</taxon>
        <taxon>Dikarya</taxon>
        <taxon>Basidiomycota</taxon>
        <taxon>Agaricomycotina</taxon>
        <taxon>Agaricomycetes</taxon>
        <taxon>Agaricomycetidae</taxon>
        <taxon>Boletales</taxon>
        <taxon>Coniophorineae</taxon>
        <taxon>Serpulaceae</taxon>
        <taxon>Serpula</taxon>
    </lineage>
</organism>
<dbReference type="Proteomes" id="UP000008064">
    <property type="component" value="Unassembled WGS sequence"/>
</dbReference>
<dbReference type="PANTHER" id="PTHR40465:SF1">
    <property type="entry name" value="DUF6534 DOMAIN-CONTAINING PROTEIN"/>
    <property type="match status" value="1"/>
</dbReference>
<dbReference type="OrthoDB" id="3265526at2759"/>
<dbReference type="Pfam" id="PF20152">
    <property type="entry name" value="DUF6534"/>
    <property type="match status" value="1"/>
</dbReference>
<gene>
    <name evidence="4" type="ORF">SERLADRAFT_407128</name>
</gene>
<feature type="region of interest" description="Disordered" evidence="1">
    <location>
        <begin position="268"/>
        <end position="307"/>
    </location>
</feature>
<evidence type="ECO:0000256" key="1">
    <source>
        <dbReference type="SAM" id="MobiDB-lite"/>
    </source>
</evidence>
<dbReference type="RefSeq" id="XP_007316471.1">
    <property type="nucleotide sequence ID" value="XM_007316409.1"/>
</dbReference>
<feature type="transmembrane region" description="Helical" evidence="2">
    <location>
        <begin position="12"/>
        <end position="30"/>
    </location>
</feature>
<accession>F8NRN2</accession>
<proteinExistence type="predicted"/>
<feature type="compositionally biased region" description="Polar residues" evidence="1">
    <location>
        <begin position="274"/>
        <end position="291"/>
    </location>
</feature>
<dbReference type="GeneID" id="18812699"/>
<dbReference type="HOGENOM" id="CLU_046025_2_0_1"/>
<evidence type="ECO:0000256" key="2">
    <source>
        <dbReference type="SAM" id="Phobius"/>
    </source>
</evidence>
<feature type="transmembrane region" description="Helical" evidence="2">
    <location>
        <begin position="51"/>
        <end position="75"/>
    </location>
</feature>